<comment type="caution">
    <text evidence="12">The sequence shown here is derived from an EMBL/GenBank/DDBJ whole genome shotgun (WGS) entry which is preliminary data.</text>
</comment>
<keyword evidence="13" id="KW-1185">Reference proteome</keyword>
<dbReference type="CDD" id="cd18787">
    <property type="entry name" value="SF2_C_DEAD"/>
    <property type="match status" value="1"/>
</dbReference>
<dbReference type="Pfam" id="PF00270">
    <property type="entry name" value="DEAD"/>
    <property type="match status" value="1"/>
</dbReference>
<feature type="region of interest" description="Disordered" evidence="8">
    <location>
        <begin position="300"/>
        <end position="330"/>
    </location>
</feature>
<evidence type="ECO:0000256" key="7">
    <source>
        <dbReference type="PROSITE-ProRule" id="PRU00552"/>
    </source>
</evidence>
<sequence length="581" mass="64148">MILRRSTAMLHSFSLSTTTPKLLSHFTPSFFLSTSALSPRIRIWLNQSYSRRTRAFSSAVVTASSPKNTGTDTFFAEDTVSWQSLGLSDRISQALSNAGFDRPSLVQAACMPSILSGKDVVIAAETGSGKTYGYLVPLIDKLYGARHDAANDLEKATVSSRTFSIVLCPNVLLCEQVVRMANDLSGDDGRPLLRVAAVCGRQGWPVNEPDVIVSTPVALLNSIDPKKHHRSDFIRAVKYVVFDEADMLLSGGFENHVIRLIHMLSFDEKLLSRVNKAGSENPVEPSSDYVSHFDFEGEEDMQNESISEAEEMSEGDVDAEDLMEETQTSPVKRKDWRRVRKNYERSKQYIFVAATLPVNGKKTAGAVLKKMFPDANWVSGSYLHQHNPRLKEKWIEVTTDNQVDALIEAVKQFGSKGSDHGAGVSRTMVFGNTVEAVEAVANILQRAGIECYRYHTGLSLAERAESLDDFRAKGGIFVCTDAAARGVDIPNVSHVIQADFATSAVDFLHRVGRTARAGQFGVVTSLYNESNRDLVNAIRAAGKLGQPVEAAFSRKRSFRNKLKKRGRVCDWILHAKNSTSW</sequence>
<evidence type="ECO:0000259" key="11">
    <source>
        <dbReference type="PROSITE" id="PS51195"/>
    </source>
</evidence>
<dbReference type="Pfam" id="PF00271">
    <property type="entry name" value="Helicase_C"/>
    <property type="match status" value="1"/>
</dbReference>
<dbReference type="PROSITE" id="PS51192">
    <property type="entry name" value="HELICASE_ATP_BIND_1"/>
    <property type="match status" value="1"/>
</dbReference>
<dbReference type="GO" id="GO:0005524">
    <property type="term" value="F:ATP binding"/>
    <property type="evidence" value="ECO:0007669"/>
    <property type="project" value="UniProtKB-KW"/>
</dbReference>
<evidence type="ECO:0000259" key="9">
    <source>
        <dbReference type="PROSITE" id="PS51192"/>
    </source>
</evidence>
<dbReference type="OrthoDB" id="10256233at2759"/>
<keyword evidence="2" id="KW-0547">Nucleotide-binding</keyword>
<dbReference type="SMART" id="SM00490">
    <property type="entry name" value="HELICc"/>
    <property type="match status" value="1"/>
</dbReference>
<evidence type="ECO:0000259" key="10">
    <source>
        <dbReference type="PROSITE" id="PS51194"/>
    </source>
</evidence>
<evidence type="ECO:0000256" key="4">
    <source>
        <dbReference type="ARBA" id="ARBA00022806"/>
    </source>
</evidence>
<dbReference type="InterPro" id="IPR011545">
    <property type="entry name" value="DEAD/DEAH_box_helicase_dom"/>
</dbReference>
<dbReference type="SUPFAM" id="SSF52540">
    <property type="entry name" value="P-loop containing nucleoside triphosphate hydrolases"/>
    <property type="match status" value="1"/>
</dbReference>
<evidence type="ECO:0000313" key="13">
    <source>
        <dbReference type="Proteomes" id="UP000593560"/>
    </source>
</evidence>
<evidence type="ECO:0000256" key="1">
    <source>
        <dbReference type="ARBA" id="ARBA00012552"/>
    </source>
</evidence>
<dbReference type="GO" id="GO:0003723">
    <property type="term" value="F:RNA binding"/>
    <property type="evidence" value="ECO:0007669"/>
    <property type="project" value="UniProtKB-KW"/>
</dbReference>
<evidence type="ECO:0000313" key="12">
    <source>
        <dbReference type="EMBL" id="MBA0798784.1"/>
    </source>
</evidence>
<keyword evidence="4" id="KW-0347">Helicase</keyword>
<feature type="compositionally biased region" description="Acidic residues" evidence="8">
    <location>
        <begin position="300"/>
        <end position="324"/>
    </location>
</feature>
<dbReference type="InterPro" id="IPR044742">
    <property type="entry name" value="DEAD/DEAH_RhlB"/>
</dbReference>
<dbReference type="AlphaFoldDB" id="A0A7J9GNW7"/>
<dbReference type="GO" id="GO:0016787">
    <property type="term" value="F:hydrolase activity"/>
    <property type="evidence" value="ECO:0007669"/>
    <property type="project" value="UniProtKB-KW"/>
</dbReference>
<keyword evidence="5" id="KW-0067">ATP-binding</keyword>
<dbReference type="Gene3D" id="3.40.50.300">
    <property type="entry name" value="P-loop containing nucleotide triphosphate hydrolases"/>
    <property type="match status" value="2"/>
</dbReference>
<evidence type="ECO:0000256" key="3">
    <source>
        <dbReference type="ARBA" id="ARBA00022801"/>
    </source>
</evidence>
<reference evidence="12 13" key="1">
    <citation type="journal article" date="2019" name="Genome Biol. Evol.">
        <title>Insights into the evolution of the New World diploid cottons (Gossypium, subgenus Houzingenia) based on genome sequencing.</title>
        <authorList>
            <person name="Grover C.E."/>
            <person name="Arick M.A. 2nd"/>
            <person name="Thrash A."/>
            <person name="Conover J.L."/>
            <person name="Sanders W.S."/>
            <person name="Peterson D.G."/>
            <person name="Frelichowski J.E."/>
            <person name="Scheffler J.A."/>
            <person name="Scheffler B.E."/>
            <person name="Wendel J.F."/>
        </authorList>
    </citation>
    <scope>NUCLEOTIDE SEQUENCE [LARGE SCALE GENOMIC DNA]</scope>
    <source>
        <strain evidence="12">0</strain>
        <tissue evidence="12">Leaf</tissue>
    </source>
</reference>
<keyword evidence="6" id="KW-0694">RNA-binding</keyword>
<accession>A0A7J9GNW7</accession>
<gene>
    <name evidence="12" type="ORF">Gohar_009343</name>
</gene>
<feature type="domain" description="Helicase C-terminal" evidence="10">
    <location>
        <begin position="402"/>
        <end position="566"/>
    </location>
</feature>
<dbReference type="InterPro" id="IPR014014">
    <property type="entry name" value="RNA_helicase_DEAD_Q_motif"/>
</dbReference>
<dbReference type="PANTHER" id="PTHR47958">
    <property type="entry name" value="ATP-DEPENDENT RNA HELICASE DBP3"/>
    <property type="match status" value="1"/>
</dbReference>
<feature type="short sequence motif" description="Q motif" evidence="7">
    <location>
        <begin position="80"/>
        <end position="108"/>
    </location>
</feature>
<evidence type="ECO:0000256" key="6">
    <source>
        <dbReference type="ARBA" id="ARBA00022884"/>
    </source>
</evidence>
<feature type="non-terminal residue" evidence="12">
    <location>
        <position position="581"/>
    </location>
</feature>
<name>A0A7J9GNW7_9ROSI</name>
<evidence type="ECO:0000256" key="2">
    <source>
        <dbReference type="ARBA" id="ARBA00022741"/>
    </source>
</evidence>
<protein>
    <recommendedName>
        <fullName evidence="1">RNA helicase</fullName>
        <ecNumber evidence="1">3.6.4.13</ecNumber>
    </recommendedName>
</protein>
<dbReference type="SMART" id="SM00487">
    <property type="entry name" value="DEXDc"/>
    <property type="match status" value="1"/>
</dbReference>
<organism evidence="12 13">
    <name type="scientific">Gossypium harknessii</name>
    <dbReference type="NCBI Taxonomy" id="34285"/>
    <lineage>
        <taxon>Eukaryota</taxon>
        <taxon>Viridiplantae</taxon>
        <taxon>Streptophyta</taxon>
        <taxon>Embryophyta</taxon>
        <taxon>Tracheophyta</taxon>
        <taxon>Spermatophyta</taxon>
        <taxon>Magnoliopsida</taxon>
        <taxon>eudicotyledons</taxon>
        <taxon>Gunneridae</taxon>
        <taxon>Pentapetalae</taxon>
        <taxon>rosids</taxon>
        <taxon>malvids</taxon>
        <taxon>Malvales</taxon>
        <taxon>Malvaceae</taxon>
        <taxon>Malvoideae</taxon>
        <taxon>Gossypium</taxon>
    </lineage>
</organism>
<dbReference type="InterPro" id="IPR014001">
    <property type="entry name" value="Helicase_ATP-bd"/>
</dbReference>
<keyword evidence="3" id="KW-0378">Hydrolase</keyword>
<dbReference type="InterPro" id="IPR027417">
    <property type="entry name" value="P-loop_NTPase"/>
</dbReference>
<dbReference type="Proteomes" id="UP000593560">
    <property type="component" value="Unassembled WGS sequence"/>
</dbReference>
<dbReference type="PROSITE" id="PS51195">
    <property type="entry name" value="Q_MOTIF"/>
    <property type="match status" value="1"/>
</dbReference>
<dbReference type="GO" id="GO:0003724">
    <property type="term" value="F:RNA helicase activity"/>
    <property type="evidence" value="ECO:0007669"/>
    <property type="project" value="UniProtKB-EC"/>
</dbReference>
<dbReference type="PROSITE" id="PS51194">
    <property type="entry name" value="HELICASE_CTER"/>
    <property type="match status" value="1"/>
</dbReference>
<feature type="domain" description="DEAD-box RNA helicase Q" evidence="11">
    <location>
        <begin position="80"/>
        <end position="108"/>
    </location>
</feature>
<dbReference type="EC" id="3.6.4.13" evidence="1"/>
<proteinExistence type="predicted"/>
<feature type="domain" description="Helicase ATP-binding" evidence="9">
    <location>
        <begin position="111"/>
        <end position="374"/>
    </location>
</feature>
<dbReference type="EMBL" id="JABFAD010000005">
    <property type="protein sequence ID" value="MBA0798784.1"/>
    <property type="molecule type" value="Genomic_DNA"/>
</dbReference>
<evidence type="ECO:0000256" key="8">
    <source>
        <dbReference type="SAM" id="MobiDB-lite"/>
    </source>
</evidence>
<dbReference type="CDD" id="cd00268">
    <property type="entry name" value="DEADc"/>
    <property type="match status" value="1"/>
</dbReference>
<dbReference type="InterPro" id="IPR001650">
    <property type="entry name" value="Helicase_C-like"/>
</dbReference>
<evidence type="ECO:0000256" key="5">
    <source>
        <dbReference type="ARBA" id="ARBA00022840"/>
    </source>
</evidence>